<sequence>SATGSFISPAPPHPTAEAPQGRGLPYRSPTSVGWLISNRSSRLAFQWLMMSASFLLSSSLLPDIVDSVSERQSAPVPLDENFPKRWSTEVETASETNSSRRLFPIFCLFFTAGTFCGPYSSSSTDLLSDLFLLRVRGAPLRAHADSENAHRLLTI</sequence>
<accession>A0ABV0MPK1</accession>
<keyword evidence="3" id="KW-1185">Reference proteome</keyword>
<feature type="region of interest" description="Disordered" evidence="1">
    <location>
        <begin position="1"/>
        <end position="24"/>
    </location>
</feature>
<feature type="non-terminal residue" evidence="2">
    <location>
        <position position="1"/>
    </location>
</feature>
<evidence type="ECO:0000256" key="1">
    <source>
        <dbReference type="SAM" id="MobiDB-lite"/>
    </source>
</evidence>
<reference evidence="2 3" key="1">
    <citation type="submission" date="2021-06" db="EMBL/GenBank/DDBJ databases">
        <authorList>
            <person name="Palmer J.M."/>
        </authorList>
    </citation>
    <scope>NUCLEOTIDE SEQUENCE [LARGE SCALE GENOMIC DNA]</scope>
    <source>
        <strain evidence="2 3">GA_2019</strain>
        <tissue evidence="2">Muscle</tissue>
    </source>
</reference>
<comment type="caution">
    <text evidence="2">The sequence shown here is derived from an EMBL/GenBank/DDBJ whole genome shotgun (WGS) entry which is preliminary data.</text>
</comment>
<name>A0ABV0MPK1_9TELE</name>
<protein>
    <submittedName>
        <fullName evidence="2">Uncharacterized protein</fullName>
    </submittedName>
</protein>
<evidence type="ECO:0000313" key="2">
    <source>
        <dbReference type="EMBL" id="MEQ2161035.1"/>
    </source>
</evidence>
<proteinExistence type="predicted"/>
<dbReference type="EMBL" id="JAHRIO010010250">
    <property type="protein sequence ID" value="MEQ2161035.1"/>
    <property type="molecule type" value="Genomic_DNA"/>
</dbReference>
<dbReference type="Proteomes" id="UP001476798">
    <property type="component" value="Unassembled WGS sequence"/>
</dbReference>
<gene>
    <name evidence="2" type="ORF">GOODEAATRI_005547</name>
</gene>
<organism evidence="2 3">
    <name type="scientific">Goodea atripinnis</name>
    <dbReference type="NCBI Taxonomy" id="208336"/>
    <lineage>
        <taxon>Eukaryota</taxon>
        <taxon>Metazoa</taxon>
        <taxon>Chordata</taxon>
        <taxon>Craniata</taxon>
        <taxon>Vertebrata</taxon>
        <taxon>Euteleostomi</taxon>
        <taxon>Actinopterygii</taxon>
        <taxon>Neopterygii</taxon>
        <taxon>Teleostei</taxon>
        <taxon>Neoteleostei</taxon>
        <taxon>Acanthomorphata</taxon>
        <taxon>Ovalentaria</taxon>
        <taxon>Atherinomorphae</taxon>
        <taxon>Cyprinodontiformes</taxon>
        <taxon>Goodeidae</taxon>
        <taxon>Goodea</taxon>
    </lineage>
</organism>
<evidence type="ECO:0000313" key="3">
    <source>
        <dbReference type="Proteomes" id="UP001476798"/>
    </source>
</evidence>